<dbReference type="Gene3D" id="3.40.50.450">
    <property type="match status" value="1"/>
</dbReference>
<evidence type="ECO:0000256" key="2">
    <source>
        <dbReference type="ARBA" id="ARBA00006763"/>
    </source>
</evidence>
<sequence>MDEGRRVSSSVTRPSVCVYCGARPGVGEQWLKQAHLMGEAIAARGWRLVYGGGNVGLMGAVADAALANGAEVVGVIPERLLTLEVAHQGLSELVVVQTMHQRKQRMAELSQGFVALPGGIGTFEELFEVWTWRHLGYHQHPIGLLNAQGFFDGLLSFLAQTETAGFTDPSQHAMLSVERDVDALLDRMAGAMHTSTGSFQLI</sequence>
<dbReference type="InterPro" id="IPR005269">
    <property type="entry name" value="LOG"/>
</dbReference>
<name>A0ABS5DUY6_9BURK</name>
<proteinExistence type="inferred from homology"/>
<dbReference type="InterPro" id="IPR031100">
    <property type="entry name" value="LOG_fam"/>
</dbReference>
<dbReference type="EMBL" id="JAGQDG010000002">
    <property type="protein sequence ID" value="MBQ0934959.1"/>
    <property type="molecule type" value="Genomic_DNA"/>
</dbReference>
<dbReference type="Pfam" id="PF03641">
    <property type="entry name" value="Lysine_decarbox"/>
    <property type="match status" value="1"/>
</dbReference>
<comment type="catalytic activity">
    <reaction evidence="1">
        <text>AMP + H2O = D-ribose 5-phosphate + adenine</text>
        <dbReference type="Rhea" id="RHEA:20129"/>
        <dbReference type="ChEBI" id="CHEBI:15377"/>
        <dbReference type="ChEBI" id="CHEBI:16708"/>
        <dbReference type="ChEBI" id="CHEBI:78346"/>
        <dbReference type="ChEBI" id="CHEBI:456215"/>
        <dbReference type="EC" id="3.2.2.4"/>
    </reaction>
</comment>
<evidence type="ECO:0000256" key="1">
    <source>
        <dbReference type="ARBA" id="ARBA00000274"/>
    </source>
</evidence>
<keyword evidence="5" id="KW-1185">Reference proteome</keyword>
<protein>
    <recommendedName>
        <fullName evidence="3">Cytokinin riboside 5'-monophosphate phosphoribohydrolase</fullName>
        <ecNumber evidence="3">3.2.2.n1</ecNumber>
    </recommendedName>
</protein>
<dbReference type="NCBIfam" id="TIGR00730">
    <property type="entry name" value="Rossman fold protein, TIGR00730 family"/>
    <property type="match status" value="1"/>
</dbReference>
<keyword evidence="3" id="KW-0203">Cytokinin biosynthesis</keyword>
<organism evidence="4 5">
    <name type="scientific">Ideonella paludis</name>
    <dbReference type="NCBI Taxonomy" id="1233411"/>
    <lineage>
        <taxon>Bacteria</taxon>
        <taxon>Pseudomonadati</taxon>
        <taxon>Pseudomonadota</taxon>
        <taxon>Betaproteobacteria</taxon>
        <taxon>Burkholderiales</taxon>
        <taxon>Sphaerotilaceae</taxon>
        <taxon>Ideonella</taxon>
    </lineage>
</organism>
<keyword evidence="3" id="KW-0378">Hydrolase</keyword>
<comment type="similarity">
    <text evidence="2 3">Belongs to the LOG family.</text>
</comment>
<dbReference type="PANTHER" id="PTHR31223:SF70">
    <property type="entry name" value="LOG FAMILY PROTEIN YJL055W"/>
    <property type="match status" value="1"/>
</dbReference>
<evidence type="ECO:0000313" key="4">
    <source>
        <dbReference type="EMBL" id="MBQ0934959.1"/>
    </source>
</evidence>
<accession>A0ABS5DUY6</accession>
<reference evidence="4 5" key="1">
    <citation type="submission" date="2021-04" db="EMBL/GenBank/DDBJ databases">
        <title>The genome sequence of type strain Ideonella paludis KCTC 32238.</title>
        <authorList>
            <person name="Liu Y."/>
        </authorList>
    </citation>
    <scope>NUCLEOTIDE SEQUENCE [LARGE SCALE GENOMIC DNA]</scope>
    <source>
        <strain evidence="4 5">KCTC 32238</strain>
    </source>
</reference>
<comment type="caution">
    <text evidence="4">The sequence shown here is derived from an EMBL/GenBank/DDBJ whole genome shotgun (WGS) entry which is preliminary data.</text>
</comment>
<evidence type="ECO:0000256" key="3">
    <source>
        <dbReference type="RuleBase" id="RU363015"/>
    </source>
</evidence>
<gene>
    <name evidence="4" type="ORF">KAK11_06455</name>
</gene>
<dbReference type="SUPFAM" id="SSF102405">
    <property type="entry name" value="MCP/YpsA-like"/>
    <property type="match status" value="1"/>
</dbReference>
<dbReference type="Proteomes" id="UP000672097">
    <property type="component" value="Unassembled WGS sequence"/>
</dbReference>
<dbReference type="EC" id="3.2.2.n1" evidence="3"/>
<evidence type="ECO:0000313" key="5">
    <source>
        <dbReference type="Proteomes" id="UP000672097"/>
    </source>
</evidence>
<dbReference type="PANTHER" id="PTHR31223">
    <property type="entry name" value="LOG FAMILY PROTEIN YJL055W"/>
    <property type="match status" value="1"/>
</dbReference>